<dbReference type="InterPro" id="IPR014307">
    <property type="entry name" value="Xanthine_DH_ssu"/>
</dbReference>
<dbReference type="SUPFAM" id="SSF54292">
    <property type="entry name" value="2Fe-2S ferredoxin-like"/>
    <property type="match status" value="1"/>
</dbReference>
<dbReference type="InterPro" id="IPR036683">
    <property type="entry name" value="CO_DH_flav_C_dom_sf"/>
</dbReference>
<evidence type="ECO:0000313" key="8">
    <source>
        <dbReference type="EMBL" id="KIN10525.1"/>
    </source>
</evidence>
<dbReference type="PROSITE" id="PS51387">
    <property type="entry name" value="FAD_PCMH"/>
    <property type="match status" value="1"/>
</dbReference>
<dbReference type="InterPro" id="IPR005107">
    <property type="entry name" value="CO_DH_flav_C"/>
</dbReference>
<dbReference type="PANTHER" id="PTHR45444:SF3">
    <property type="entry name" value="XANTHINE DEHYDROGENASE"/>
    <property type="match status" value="1"/>
</dbReference>
<dbReference type="EMBL" id="JXOK01000049">
    <property type="protein sequence ID" value="KIN10525.1"/>
    <property type="molecule type" value="Genomic_DNA"/>
</dbReference>
<dbReference type="AlphaFoldDB" id="A0A0C3I677"/>
<proteinExistence type="predicted"/>
<dbReference type="InterPro" id="IPR016166">
    <property type="entry name" value="FAD-bd_PCMH"/>
</dbReference>
<sequence length="470" mass="51715">MLELMINNDVVQVTSAKADTMLLNYLRDERHMTGSKEGCASGDCGACTVVVVDLDNEQQLNYRQINACITPIHALHGKQIITVEHLKQGKQLHPVQQSMVNHHGSQCGFCTPGIVMSLYALSKQQKTPESPKQYLSGNLCRCTGYGPLITVADEIAQSQIDDPLSANEAEVKQWLESVKSVDEPNYARPQNRQQLAQAIKSMPQAKIIAGGTDLSLEVTQQHKSLAQLIDLSHVDDLLTITETSSGWRIGAAVPMTQVHQFFKQHFPTADEVVERLGSLTIRNRATLGGSLGHASPIGDIAPLLISLHGLIELDDGEDKVLLAPEDYITGYRQTALKSNQWISAIHLPQLANNERHAIYKVSKRYEDDIATVTLGLNMAFDDKQCVSQCIISAGGVAAKSVRLTELEALFIGRPLSISVVQHAQHKVPEVINPLSDVRGSNTYRIKLVQNLLKRFYLASQSIETRLVHDA</sequence>
<dbReference type="InterPro" id="IPR012675">
    <property type="entry name" value="Beta-grasp_dom_sf"/>
</dbReference>
<dbReference type="Gene3D" id="3.30.43.10">
    <property type="entry name" value="Uridine Diphospho-n-acetylenolpyruvylglucosamine Reductase, domain 2"/>
    <property type="match status" value="1"/>
</dbReference>
<gene>
    <name evidence="8" type="ORF">SU60_12965</name>
</gene>
<dbReference type="PROSITE" id="PS00197">
    <property type="entry name" value="2FE2S_FER_1"/>
    <property type="match status" value="1"/>
</dbReference>
<dbReference type="SUPFAM" id="SSF55447">
    <property type="entry name" value="CO dehydrogenase flavoprotein C-terminal domain-like"/>
    <property type="match status" value="1"/>
</dbReference>
<protein>
    <submittedName>
        <fullName evidence="8">Xanthine dehydrogenase</fullName>
    </submittedName>
</protein>
<evidence type="ECO:0000256" key="1">
    <source>
        <dbReference type="ARBA" id="ARBA00022630"/>
    </source>
</evidence>
<evidence type="ECO:0000313" key="9">
    <source>
        <dbReference type="Proteomes" id="UP000031977"/>
    </source>
</evidence>
<dbReference type="PANTHER" id="PTHR45444">
    <property type="entry name" value="XANTHINE DEHYDROGENASE"/>
    <property type="match status" value="1"/>
</dbReference>
<feature type="domain" description="FAD-binding PCMH-type" evidence="7">
    <location>
        <begin position="179"/>
        <end position="352"/>
    </location>
</feature>
<dbReference type="GO" id="GO:0005506">
    <property type="term" value="F:iron ion binding"/>
    <property type="evidence" value="ECO:0007669"/>
    <property type="project" value="InterPro"/>
</dbReference>
<dbReference type="InterPro" id="IPR036884">
    <property type="entry name" value="2Fe-2S-bd_dom_sf"/>
</dbReference>
<evidence type="ECO:0000259" key="6">
    <source>
        <dbReference type="PROSITE" id="PS51085"/>
    </source>
</evidence>
<dbReference type="SUPFAM" id="SSF47741">
    <property type="entry name" value="CO dehydrogenase ISP C-domain like"/>
    <property type="match status" value="1"/>
</dbReference>
<dbReference type="Gene3D" id="3.30.465.10">
    <property type="match status" value="1"/>
</dbReference>
<keyword evidence="5" id="KW-0408">Iron</keyword>
<evidence type="ECO:0000256" key="3">
    <source>
        <dbReference type="ARBA" id="ARBA00022827"/>
    </source>
</evidence>
<dbReference type="PIRSF" id="PIRSF036557">
    <property type="entry name" value="XdhA_RC"/>
    <property type="match status" value="1"/>
</dbReference>
<dbReference type="SMART" id="SM01092">
    <property type="entry name" value="CO_deh_flav_C"/>
    <property type="match status" value="1"/>
</dbReference>
<dbReference type="InterPro" id="IPR036318">
    <property type="entry name" value="FAD-bd_PCMH-like_sf"/>
</dbReference>
<keyword evidence="2" id="KW-0479">Metal-binding</keyword>
<name>A0A0C3I677_9VIBR</name>
<evidence type="ECO:0000256" key="2">
    <source>
        <dbReference type="ARBA" id="ARBA00022723"/>
    </source>
</evidence>
<dbReference type="InterPro" id="IPR036010">
    <property type="entry name" value="2Fe-2S_ferredoxin-like_sf"/>
</dbReference>
<dbReference type="InterPro" id="IPR016169">
    <property type="entry name" value="FAD-bd_PCMH_sub2"/>
</dbReference>
<dbReference type="InterPro" id="IPR012175">
    <property type="entry name" value="Xanth_DH_ssu_bac"/>
</dbReference>
<dbReference type="InterPro" id="IPR016208">
    <property type="entry name" value="Ald_Oxase/xanthine_DH-like"/>
</dbReference>
<dbReference type="Proteomes" id="UP000031977">
    <property type="component" value="Unassembled WGS sequence"/>
</dbReference>
<dbReference type="InterPro" id="IPR002346">
    <property type="entry name" value="Mopterin_DH_FAD-bd"/>
</dbReference>
<dbReference type="InterPro" id="IPR006058">
    <property type="entry name" value="2Fe2S_fd_BS"/>
</dbReference>
<keyword evidence="9" id="KW-1185">Reference proteome</keyword>
<evidence type="ECO:0000259" key="7">
    <source>
        <dbReference type="PROSITE" id="PS51387"/>
    </source>
</evidence>
<dbReference type="InterPro" id="IPR016167">
    <property type="entry name" value="FAD-bd_PCMH_sub1"/>
</dbReference>
<comment type="caution">
    <text evidence="8">The sequence shown here is derived from an EMBL/GenBank/DDBJ whole genome shotgun (WGS) entry which is preliminary data.</text>
</comment>
<organism evidence="8 9">
    <name type="scientific">Vibrio mytili</name>
    <dbReference type="NCBI Taxonomy" id="50718"/>
    <lineage>
        <taxon>Bacteria</taxon>
        <taxon>Pseudomonadati</taxon>
        <taxon>Pseudomonadota</taxon>
        <taxon>Gammaproteobacteria</taxon>
        <taxon>Vibrionales</taxon>
        <taxon>Vibrionaceae</taxon>
        <taxon>Vibrio</taxon>
    </lineage>
</organism>
<keyword evidence="4" id="KW-0560">Oxidoreductase</keyword>
<dbReference type="InterPro" id="IPR002888">
    <property type="entry name" value="2Fe-2S-bd"/>
</dbReference>
<dbReference type="Pfam" id="PF00941">
    <property type="entry name" value="FAD_binding_5"/>
    <property type="match status" value="1"/>
</dbReference>
<dbReference type="Pfam" id="PF03450">
    <property type="entry name" value="CO_deh_flav_C"/>
    <property type="match status" value="1"/>
</dbReference>
<dbReference type="Gene3D" id="3.10.20.30">
    <property type="match status" value="1"/>
</dbReference>
<dbReference type="GO" id="GO:0051537">
    <property type="term" value="F:2 iron, 2 sulfur cluster binding"/>
    <property type="evidence" value="ECO:0007669"/>
    <property type="project" value="InterPro"/>
</dbReference>
<dbReference type="Pfam" id="PF00111">
    <property type="entry name" value="Fer2"/>
    <property type="match status" value="1"/>
</dbReference>
<evidence type="ECO:0000256" key="4">
    <source>
        <dbReference type="ARBA" id="ARBA00023002"/>
    </source>
</evidence>
<feature type="domain" description="2Fe-2S ferredoxin-type" evidence="6">
    <location>
        <begin position="1"/>
        <end position="86"/>
    </location>
</feature>
<dbReference type="GO" id="GO:0004854">
    <property type="term" value="F:xanthine dehydrogenase activity"/>
    <property type="evidence" value="ECO:0007669"/>
    <property type="project" value="InterPro"/>
</dbReference>
<dbReference type="InterPro" id="IPR001041">
    <property type="entry name" value="2Fe-2S_ferredoxin-type"/>
</dbReference>
<evidence type="ECO:0000256" key="5">
    <source>
        <dbReference type="ARBA" id="ARBA00023004"/>
    </source>
</evidence>
<dbReference type="SUPFAM" id="SSF56176">
    <property type="entry name" value="FAD-binding/transporter-associated domain-like"/>
    <property type="match status" value="1"/>
</dbReference>
<dbReference type="PROSITE" id="PS51085">
    <property type="entry name" value="2FE2S_FER_2"/>
    <property type="match status" value="1"/>
</dbReference>
<dbReference type="NCBIfam" id="TIGR02963">
    <property type="entry name" value="xanthine_xdhA"/>
    <property type="match status" value="1"/>
</dbReference>
<dbReference type="Gene3D" id="3.30.390.50">
    <property type="entry name" value="CO dehydrogenase flavoprotein, C-terminal domain"/>
    <property type="match status" value="1"/>
</dbReference>
<dbReference type="RefSeq" id="WP_041155869.1">
    <property type="nucleotide sequence ID" value="NZ_CBCRVP010000002.1"/>
</dbReference>
<dbReference type="STRING" id="50718.SU60_12965"/>
<dbReference type="Pfam" id="PF01799">
    <property type="entry name" value="Fer2_2"/>
    <property type="match status" value="1"/>
</dbReference>
<keyword evidence="3" id="KW-0274">FAD</keyword>
<dbReference type="OrthoDB" id="9775084at2"/>
<dbReference type="GO" id="GO:0071949">
    <property type="term" value="F:FAD binding"/>
    <property type="evidence" value="ECO:0007669"/>
    <property type="project" value="InterPro"/>
</dbReference>
<accession>A0A0C3I677</accession>
<keyword evidence="1" id="KW-0285">Flavoprotein</keyword>
<dbReference type="CDD" id="cd00207">
    <property type="entry name" value="fer2"/>
    <property type="match status" value="1"/>
</dbReference>
<reference evidence="8 9" key="1">
    <citation type="submission" date="2015-01" db="EMBL/GenBank/DDBJ databases">
        <title>Draft genome of Vibrio mytili type strain CAIM 528.</title>
        <authorList>
            <person name="Gonzalez-Castillo A."/>
            <person name="Gomez-Gil B."/>
            <person name="Enciso-Ibarra J."/>
        </authorList>
    </citation>
    <scope>NUCLEOTIDE SEQUENCE [LARGE SCALE GENOMIC DNA]</scope>
    <source>
        <strain evidence="8 9">CAIM 528</strain>
    </source>
</reference>
<dbReference type="Gene3D" id="1.10.150.120">
    <property type="entry name" value="[2Fe-2S]-binding domain"/>
    <property type="match status" value="1"/>
</dbReference>